<evidence type="ECO:0000313" key="2">
    <source>
        <dbReference type="Proteomes" id="UP000545588"/>
    </source>
</evidence>
<gene>
    <name evidence="1" type="ORF">HNR41_000575</name>
</gene>
<dbReference type="PANTHER" id="PTHR46658:SF1">
    <property type="entry name" value="CYS OR MET METABOLISM PYRIDOXAL-PHOSPHATE-DEPENDENT ENZYME"/>
    <property type="match status" value="1"/>
</dbReference>
<dbReference type="Gene3D" id="3.40.640.10">
    <property type="entry name" value="Type I PLP-dependent aspartate aminotransferase-like (Major domain)"/>
    <property type="match status" value="1"/>
</dbReference>
<dbReference type="InterPro" id="IPR009651">
    <property type="entry name" value="Met_g_lyase_put"/>
</dbReference>
<protein>
    <submittedName>
        <fullName evidence="1">Cystathionine beta-lyase family protein involved in aluminum resistance</fullName>
    </submittedName>
</protein>
<dbReference type="SUPFAM" id="SSF53383">
    <property type="entry name" value="PLP-dependent transferases"/>
    <property type="match status" value="1"/>
</dbReference>
<dbReference type="EMBL" id="JACHFF010000001">
    <property type="protein sequence ID" value="MBB6422649.1"/>
    <property type="molecule type" value="Genomic_DNA"/>
</dbReference>
<dbReference type="PANTHER" id="PTHR46658">
    <property type="entry name" value="CYS OR MET METABOLISM PYRIDOXAL-PHOSPHATE-DEPENDENT ENZYME"/>
    <property type="match status" value="1"/>
</dbReference>
<dbReference type="RefSeq" id="WP_184281572.1">
    <property type="nucleotide sequence ID" value="NZ_BMCO01000001.1"/>
</dbReference>
<sequence length="420" mass="46621">MTNVNNEEKILNIMNEAEEVLQPYFKKNKDIAYKNFKKVMAAFTEHSVTESDFSGTTGYGYDDVGRDKLEEIYRDVFRAEDALVRTQIISGTHAISLALLALLKHGDELLYITGQPYDTLEKVIGSSKDDVGSLMEMGVTFNTVDLKDNQFDTEGILNSINEKTKIIGIQRSRGYSSRKSMNISEIEAIITTIKEKHPNIIVFVDNCYGEFAEEREPLEAGADIMAGSLIKNPGGGIAKMGGYVAGNEKLIERVSYRLTVPGVGKEMGASLNALTDMYQGFFTAPHTVMESINGALMMSYVFEQLNMEPSPKYNELRTDLIQSVSFNNEEEMITFTQMIQKASPVNARFMPIPDLIPGYQNPVIMAAGTFVQGASLELSADGPIRAPYTVYAQGGLHIEHVKYALEMSLTELAEKNMIEL</sequence>
<dbReference type="InterPro" id="IPR015424">
    <property type="entry name" value="PyrdxlP-dep_Trfase"/>
</dbReference>
<keyword evidence="2" id="KW-1185">Reference proteome</keyword>
<dbReference type="Gene3D" id="3.90.1150.60">
    <property type="entry name" value="Methioning gamme-lyase, C-terminal domain"/>
    <property type="match status" value="1"/>
</dbReference>
<organism evidence="1 2">
    <name type="scientific">Jeotgalicoccus coquinae</name>
    <dbReference type="NCBI Taxonomy" id="709509"/>
    <lineage>
        <taxon>Bacteria</taxon>
        <taxon>Bacillati</taxon>
        <taxon>Bacillota</taxon>
        <taxon>Bacilli</taxon>
        <taxon>Bacillales</taxon>
        <taxon>Staphylococcaceae</taxon>
        <taxon>Jeotgalicoccus</taxon>
    </lineage>
</organism>
<dbReference type="Proteomes" id="UP000545588">
    <property type="component" value="Unassembled WGS sequence"/>
</dbReference>
<reference evidence="1 2" key="1">
    <citation type="submission" date="2020-08" db="EMBL/GenBank/DDBJ databases">
        <title>Genomic Encyclopedia of Type Strains, Phase IV (KMG-IV): sequencing the most valuable type-strain genomes for metagenomic binning, comparative biology and taxonomic classification.</title>
        <authorList>
            <person name="Goeker M."/>
        </authorList>
    </citation>
    <scope>NUCLEOTIDE SEQUENCE [LARGE SCALE GENOMIC DNA]</scope>
    <source>
        <strain evidence="1 2">DSM 22419</strain>
    </source>
</reference>
<evidence type="ECO:0000313" key="1">
    <source>
        <dbReference type="EMBL" id="MBB6422649.1"/>
    </source>
</evidence>
<comment type="caution">
    <text evidence="1">The sequence shown here is derived from an EMBL/GenBank/DDBJ whole genome shotgun (WGS) entry which is preliminary data.</text>
</comment>
<dbReference type="InterPro" id="IPR015421">
    <property type="entry name" value="PyrdxlP-dep_Trfase_major"/>
</dbReference>
<accession>A0ABR6QM06</accession>
<name>A0ABR6QM06_9STAP</name>
<dbReference type="Pfam" id="PF06838">
    <property type="entry name" value="Met_gamma_lyase"/>
    <property type="match status" value="1"/>
</dbReference>
<proteinExistence type="predicted"/>